<accession>A0ABN2W6Q3</accession>
<dbReference type="Proteomes" id="UP001500897">
    <property type="component" value="Unassembled WGS sequence"/>
</dbReference>
<keyword evidence="3" id="KW-1185">Reference proteome</keyword>
<dbReference type="EMBL" id="BAAANS010000002">
    <property type="protein sequence ID" value="GAA2084485.1"/>
    <property type="molecule type" value="Genomic_DNA"/>
</dbReference>
<organism evidence="2 3">
    <name type="scientific">Kitasatospora saccharophila</name>
    <dbReference type="NCBI Taxonomy" id="407973"/>
    <lineage>
        <taxon>Bacteria</taxon>
        <taxon>Bacillati</taxon>
        <taxon>Actinomycetota</taxon>
        <taxon>Actinomycetes</taxon>
        <taxon>Kitasatosporales</taxon>
        <taxon>Streptomycetaceae</taxon>
        <taxon>Kitasatospora</taxon>
    </lineage>
</organism>
<proteinExistence type="predicted"/>
<dbReference type="SUPFAM" id="SSF53098">
    <property type="entry name" value="Ribonuclease H-like"/>
    <property type="match status" value="1"/>
</dbReference>
<protein>
    <submittedName>
        <fullName evidence="2">IS701 family transposase</fullName>
    </submittedName>
</protein>
<dbReference type="InterPro" id="IPR039365">
    <property type="entry name" value="IS701-like"/>
</dbReference>
<evidence type="ECO:0000313" key="3">
    <source>
        <dbReference type="Proteomes" id="UP001500897"/>
    </source>
</evidence>
<dbReference type="NCBIfam" id="NF033540">
    <property type="entry name" value="transpos_IS701"/>
    <property type="match status" value="1"/>
</dbReference>
<dbReference type="PANTHER" id="PTHR33627">
    <property type="entry name" value="TRANSPOSASE"/>
    <property type="match status" value="1"/>
</dbReference>
<dbReference type="PANTHER" id="PTHR33627:SF1">
    <property type="entry name" value="TRANSPOSASE"/>
    <property type="match status" value="1"/>
</dbReference>
<sequence length="449" mass="49650">MWTHEDCVGAAGHSVDAARWLAMFDRAMARIAGRFKRVEPRATARALVLALLSGVERKNCWRMAEQAGYARPGPMQRLLRSARWDADAVRDDIRSYVLEHLGADDSVLIVDETGFLKKGTASAGVQRQYTGTAGRIENTQVGVFLAYASSKGRALIDRRLYLPDASWCQDAERRARAGVPEQAEFATKPTLAGQMITAALDAGIGASWVTGDEAYGQDPGLRTMLESREVGYVLAVACSTRVRINRGRTAARADAVADRLPASAWHRQSAGAGAKGPRYYDWAWIEIGAGGHRHLLIRRNPSSGELAFYLCWSPGRVPLSELVRVAGIRWCIEECFQAAKGQVGLDHYQVRHWTSWHRHVTLVMLALAFLAALAADATPARVAELNRPARSTDPIDLSVPEIRHLFGALLIPSSTSLYRLLHWSNWRRRHQATARRSHYRLRLAGPSTG</sequence>
<comment type="caution">
    <text evidence="2">The sequence shown here is derived from an EMBL/GenBank/DDBJ whole genome shotgun (WGS) entry which is preliminary data.</text>
</comment>
<gene>
    <name evidence="2" type="ORF">GCM10009759_03570</name>
</gene>
<name>A0ABN2W6Q3_9ACTN</name>
<reference evidence="2 3" key="1">
    <citation type="journal article" date="2019" name="Int. J. Syst. Evol. Microbiol.">
        <title>The Global Catalogue of Microorganisms (GCM) 10K type strain sequencing project: providing services to taxonomists for standard genome sequencing and annotation.</title>
        <authorList>
            <consortium name="The Broad Institute Genomics Platform"/>
            <consortium name="The Broad Institute Genome Sequencing Center for Infectious Disease"/>
            <person name="Wu L."/>
            <person name="Ma J."/>
        </authorList>
    </citation>
    <scope>NUCLEOTIDE SEQUENCE [LARGE SCALE GENOMIC DNA]</scope>
    <source>
        <strain evidence="2 3">JCM 14559</strain>
    </source>
</reference>
<evidence type="ECO:0000313" key="2">
    <source>
        <dbReference type="EMBL" id="GAA2084485.1"/>
    </source>
</evidence>
<dbReference type="Pfam" id="PF13546">
    <property type="entry name" value="DDE_5"/>
    <property type="match status" value="1"/>
</dbReference>
<feature type="domain" description="Transposase IS701-like DDE" evidence="1">
    <location>
        <begin position="34"/>
        <end position="245"/>
    </location>
</feature>
<dbReference type="InterPro" id="IPR012337">
    <property type="entry name" value="RNaseH-like_sf"/>
</dbReference>
<dbReference type="InterPro" id="IPR038721">
    <property type="entry name" value="IS701-like_DDE_dom"/>
</dbReference>
<evidence type="ECO:0000259" key="1">
    <source>
        <dbReference type="Pfam" id="PF13546"/>
    </source>
</evidence>